<dbReference type="EMBL" id="NBNE01016694">
    <property type="protein sequence ID" value="OWY93110.1"/>
    <property type="molecule type" value="Genomic_DNA"/>
</dbReference>
<gene>
    <name evidence="2" type="ORF">PHMEG_00037613</name>
</gene>
<sequence length="355" mass="38488">SQIAPSAVRIAVEGIQHLLETELIEWRQVAYGVPFQVVDVQDGPLLIQDYHAEDADGDLLMADHEAGLLGREFILRLRMSGLRGLRSPRGSPSSEPDPKRPQHVPPRPVSLSTPSLSSLPSYHSSVSNQSVVTLNETMSSIQNVSSRAGSDFVPSLFGTSGGSMESTRSGTSGSKSSQDESPSSSVWSLGQPAAGHMPFRVYAPMVMTAQGGAIQANTPMGMQVVQTILPPPPVMAKLDDVVMSESGEVSIQSERRSRHSRTRRSHRRKDHSPDGPSSGSDSEASHSRRKDTMSHRSSRKTSSRRTHSASNAFRAFQSIGSIRHVWGVPSRPEYDAPDSRSFGPHLVRTRPEAPS</sequence>
<feature type="compositionally biased region" description="Low complexity" evidence="1">
    <location>
        <begin position="166"/>
        <end position="188"/>
    </location>
</feature>
<dbReference type="AlphaFoldDB" id="A0A225UJJ9"/>
<feature type="compositionally biased region" description="Low complexity" evidence="1">
    <location>
        <begin position="84"/>
        <end position="94"/>
    </location>
</feature>
<organism evidence="2 3">
    <name type="scientific">Phytophthora megakarya</name>
    <dbReference type="NCBI Taxonomy" id="4795"/>
    <lineage>
        <taxon>Eukaryota</taxon>
        <taxon>Sar</taxon>
        <taxon>Stramenopiles</taxon>
        <taxon>Oomycota</taxon>
        <taxon>Peronosporomycetes</taxon>
        <taxon>Peronosporales</taxon>
        <taxon>Peronosporaceae</taxon>
        <taxon>Phytophthora</taxon>
    </lineage>
</organism>
<evidence type="ECO:0000313" key="2">
    <source>
        <dbReference type="EMBL" id="OWY93110.1"/>
    </source>
</evidence>
<comment type="caution">
    <text evidence="2">The sequence shown here is derived from an EMBL/GenBank/DDBJ whole genome shotgun (WGS) entry which is preliminary data.</text>
</comment>
<feature type="compositionally biased region" description="Basic residues" evidence="1">
    <location>
        <begin position="296"/>
        <end position="307"/>
    </location>
</feature>
<accession>A0A225UJJ9</accession>
<feature type="compositionally biased region" description="Basic and acidic residues" evidence="1">
    <location>
        <begin position="283"/>
        <end position="294"/>
    </location>
</feature>
<feature type="region of interest" description="Disordered" evidence="1">
    <location>
        <begin position="84"/>
        <end position="122"/>
    </location>
</feature>
<feature type="region of interest" description="Disordered" evidence="1">
    <location>
        <begin position="245"/>
        <end position="355"/>
    </location>
</feature>
<evidence type="ECO:0000256" key="1">
    <source>
        <dbReference type="SAM" id="MobiDB-lite"/>
    </source>
</evidence>
<feature type="non-terminal residue" evidence="2">
    <location>
        <position position="1"/>
    </location>
</feature>
<proteinExistence type="predicted"/>
<feature type="region of interest" description="Disordered" evidence="1">
    <location>
        <begin position="155"/>
        <end position="189"/>
    </location>
</feature>
<evidence type="ECO:0000313" key="3">
    <source>
        <dbReference type="Proteomes" id="UP000198211"/>
    </source>
</evidence>
<keyword evidence="3" id="KW-1185">Reference proteome</keyword>
<reference evidence="3" key="1">
    <citation type="submission" date="2017-03" db="EMBL/GenBank/DDBJ databases">
        <title>Phytopthora megakarya and P. palmivora, two closely related causual agents of cacao black pod achieved similar genome size and gene model numbers by different mechanisms.</title>
        <authorList>
            <person name="Ali S."/>
            <person name="Shao J."/>
            <person name="Larry D.J."/>
            <person name="Kronmiller B."/>
            <person name="Shen D."/>
            <person name="Strem M.D."/>
            <person name="Melnick R.L."/>
            <person name="Guiltinan M.J."/>
            <person name="Tyler B.M."/>
            <person name="Meinhardt L.W."/>
            <person name="Bailey B.A."/>
        </authorList>
    </citation>
    <scope>NUCLEOTIDE SEQUENCE [LARGE SCALE GENOMIC DNA]</scope>
    <source>
        <strain evidence="3">zdho120</strain>
    </source>
</reference>
<dbReference type="Proteomes" id="UP000198211">
    <property type="component" value="Unassembled WGS sequence"/>
</dbReference>
<name>A0A225UJJ9_9STRA</name>
<protein>
    <submittedName>
        <fullName evidence="2">Uncharacterized protein</fullName>
    </submittedName>
</protein>
<feature type="compositionally biased region" description="Basic residues" evidence="1">
    <location>
        <begin position="256"/>
        <end position="270"/>
    </location>
</feature>
<feature type="compositionally biased region" description="Low complexity" evidence="1">
    <location>
        <begin position="109"/>
        <end position="122"/>
    </location>
</feature>